<evidence type="ECO:0000313" key="3">
    <source>
        <dbReference type="Proteomes" id="UP000319210"/>
    </source>
</evidence>
<dbReference type="InterPro" id="IPR016084">
    <property type="entry name" value="Haem_Oase-like_multi-hlx"/>
</dbReference>
<gene>
    <name evidence="2" type="ORF">SCA03_38620</name>
</gene>
<feature type="region of interest" description="Disordered" evidence="1">
    <location>
        <begin position="45"/>
        <end position="64"/>
    </location>
</feature>
<feature type="compositionally biased region" description="Basic and acidic residues" evidence="1">
    <location>
        <begin position="1"/>
        <end position="13"/>
    </location>
</feature>
<proteinExistence type="predicted"/>
<evidence type="ECO:0008006" key="4">
    <source>
        <dbReference type="Google" id="ProtNLM"/>
    </source>
</evidence>
<dbReference type="AlphaFoldDB" id="A0A4Y3R172"/>
<evidence type="ECO:0000313" key="2">
    <source>
        <dbReference type="EMBL" id="GEB51311.1"/>
    </source>
</evidence>
<organism evidence="2 3">
    <name type="scientific">Streptomyces cacaoi</name>
    <dbReference type="NCBI Taxonomy" id="1898"/>
    <lineage>
        <taxon>Bacteria</taxon>
        <taxon>Bacillati</taxon>
        <taxon>Actinomycetota</taxon>
        <taxon>Actinomycetes</taxon>
        <taxon>Kitasatosporales</taxon>
        <taxon>Streptomycetaceae</taxon>
        <taxon>Streptomyces</taxon>
    </lineage>
</organism>
<protein>
    <recommendedName>
        <fullName evidence="4">Iron-containing redox enzyme family protein</fullName>
    </recommendedName>
</protein>
<dbReference type="SUPFAM" id="SSF48613">
    <property type="entry name" value="Heme oxygenase-like"/>
    <property type="match status" value="1"/>
</dbReference>
<dbReference type="Gene3D" id="1.20.910.10">
    <property type="entry name" value="Heme oxygenase-like"/>
    <property type="match status" value="1"/>
</dbReference>
<dbReference type="Proteomes" id="UP000319210">
    <property type="component" value="Unassembled WGS sequence"/>
</dbReference>
<evidence type="ECO:0000256" key="1">
    <source>
        <dbReference type="SAM" id="MobiDB-lite"/>
    </source>
</evidence>
<dbReference type="SMART" id="SM01236">
    <property type="entry name" value="Haem_oxygenase_2"/>
    <property type="match status" value="1"/>
</dbReference>
<dbReference type="Pfam" id="PF14518">
    <property type="entry name" value="Haem_oxygenas_2"/>
    <property type="match status" value="1"/>
</dbReference>
<dbReference type="EMBL" id="BJMM01000019">
    <property type="protein sequence ID" value="GEB51311.1"/>
    <property type="molecule type" value="Genomic_DNA"/>
</dbReference>
<accession>A0A4Y3R172</accession>
<sequence>MTDRRTDDAREEPVTSTLTRTAGRAEAPLPGARGALTEALLAALRTPPGAGRTSRAGRSPWPGLAGADPYGEDVQLALQLCYELHYRGLRDVDPEWEWDPELLRLRGELERLLLDRVRSEVAGGTDVTAELGALLVEPAGGAGLSRRLAERGTWQQMREYFVHRSVYQMKEADPYLWAVPRLHGRPKAGLVAVEYDEYGAGHAERVHAQLFADLMAAAGLDSGYLHHLDDVPAPALAVVNLTSLFGLHRRWRGALVGHFTAVETTTASSARRMTAALRRLDAPEECVHFYAEHIEADAVHEQVMRRDVVSALLEQEPALAADLVLGIQAIGLLEDRLSRHLETAWDAGTTSLRRPLPE</sequence>
<keyword evidence="3" id="KW-1185">Reference proteome</keyword>
<feature type="region of interest" description="Disordered" evidence="1">
    <location>
        <begin position="1"/>
        <end position="31"/>
    </location>
</feature>
<name>A0A4Y3R172_STRCI</name>
<comment type="caution">
    <text evidence="2">The sequence shown here is derived from an EMBL/GenBank/DDBJ whole genome shotgun (WGS) entry which is preliminary data.</text>
</comment>
<reference evidence="2 3" key="1">
    <citation type="submission" date="2019-06" db="EMBL/GenBank/DDBJ databases">
        <title>Whole genome shotgun sequence of Streptomyces cacaoi subsp. cacaoi NBRC 12748.</title>
        <authorList>
            <person name="Hosoyama A."/>
            <person name="Uohara A."/>
            <person name="Ohji S."/>
            <person name="Ichikawa N."/>
        </authorList>
    </citation>
    <scope>NUCLEOTIDE SEQUENCE [LARGE SCALE GENOMIC DNA]</scope>
    <source>
        <strain evidence="2 3">NBRC 12748</strain>
    </source>
</reference>